<keyword evidence="3" id="KW-1185">Reference proteome</keyword>
<evidence type="ECO:0000313" key="2">
    <source>
        <dbReference type="EMBL" id="ARP85471.1"/>
    </source>
</evidence>
<protein>
    <submittedName>
        <fullName evidence="2">Uncharacterized protein</fullName>
    </submittedName>
</protein>
<evidence type="ECO:0000256" key="1">
    <source>
        <dbReference type="SAM" id="MobiDB-lite"/>
    </source>
</evidence>
<name>A0A1W6YWU6_9BORD</name>
<gene>
    <name evidence="2" type="ORF">CAL13_04010</name>
</gene>
<organism evidence="2 3">
    <name type="scientific">Bordetella genomosp. 9</name>
    <dbReference type="NCBI Taxonomy" id="1416803"/>
    <lineage>
        <taxon>Bacteria</taxon>
        <taxon>Pseudomonadati</taxon>
        <taxon>Pseudomonadota</taxon>
        <taxon>Betaproteobacteria</taxon>
        <taxon>Burkholderiales</taxon>
        <taxon>Alcaligenaceae</taxon>
        <taxon>Bordetella</taxon>
    </lineage>
</organism>
<evidence type="ECO:0000313" key="3">
    <source>
        <dbReference type="Proteomes" id="UP000194139"/>
    </source>
</evidence>
<dbReference type="AlphaFoldDB" id="A0A1W6YWU6"/>
<dbReference type="EMBL" id="CP021109">
    <property type="protein sequence ID" value="ARP85471.1"/>
    <property type="molecule type" value="Genomic_DNA"/>
</dbReference>
<dbReference type="Proteomes" id="UP000194139">
    <property type="component" value="Chromosome"/>
</dbReference>
<proteinExistence type="predicted"/>
<accession>A0A1W6YWU6</accession>
<feature type="region of interest" description="Disordered" evidence="1">
    <location>
        <begin position="1"/>
        <end position="30"/>
    </location>
</feature>
<reference evidence="2 3" key="1">
    <citation type="submission" date="2017-05" db="EMBL/GenBank/DDBJ databases">
        <title>Complete and WGS of Bordetella genogroups.</title>
        <authorList>
            <person name="Spilker T."/>
            <person name="LiPuma J."/>
        </authorList>
    </citation>
    <scope>NUCLEOTIDE SEQUENCE [LARGE SCALE GENOMIC DNA]</scope>
    <source>
        <strain evidence="2 3">AU17164</strain>
    </source>
</reference>
<feature type="compositionally biased region" description="Polar residues" evidence="1">
    <location>
        <begin position="1"/>
        <end position="11"/>
    </location>
</feature>
<sequence>MDVSWFKSTAARQDFLPPHGAGPRGLSQESHCNADCASDAAGKAAAKRWQRTAAEAAASDCSFIADEAGP</sequence>